<keyword evidence="3" id="KW-1185">Reference proteome</keyword>
<evidence type="ECO:0000313" key="2">
    <source>
        <dbReference type="EMBL" id="KAK5975894.1"/>
    </source>
</evidence>
<organism evidence="2 3">
    <name type="scientific">Trichostrongylus colubriformis</name>
    <name type="common">Black scour worm</name>
    <dbReference type="NCBI Taxonomy" id="6319"/>
    <lineage>
        <taxon>Eukaryota</taxon>
        <taxon>Metazoa</taxon>
        <taxon>Ecdysozoa</taxon>
        <taxon>Nematoda</taxon>
        <taxon>Chromadorea</taxon>
        <taxon>Rhabditida</taxon>
        <taxon>Rhabditina</taxon>
        <taxon>Rhabditomorpha</taxon>
        <taxon>Strongyloidea</taxon>
        <taxon>Trichostrongylidae</taxon>
        <taxon>Trichostrongylus</taxon>
    </lineage>
</organism>
<feature type="transmembrane region" description="Helical" evidence="1">
    <location>
        <begin position="151"/>
        <end position="175"/>
    </location>
</feature>
<feature type="transmembrane region" description="Helical" evidence="1">
    <location>
        <begin position="33"/>
        <end position="59"/>
    </location>
</feature>
<protein>
    <recommendedName>
        <fullName evidence="4">Transmembrane protein</fullName>
    </recommendedName>
</protein>
<sequence>MDDDLPAKSDYVQHYEADVIHEHGRQALEDMCLCGLLSLSLSVLLICCIEVFFAMVLLIQSPDLLTMDGKYFYFLGLFDGGGIIFFAIHTIMCASCVLTALLLYIGTKIESSLLLLPHLIWQCVFIALSLAISFALLILGFNGKMLMPSSVVLSAMLSVSAICEVWWSYLTLCYYRHLKAKGTFKLTDELDSGVSPSYEI</sequence>
<proteinExistence type="predicted"/>
<evidence type="ECO:0008006" key="4">
    <source>
        <dbReference type="Google" id="ProtNLM"/>
    </source>
</evidence>
<evidence type="ECO:0000313" key="3">
    <source>
        <dbReference type="Proteomes" id="UP001331761"/>
    </source>
</evidence>
<accession>A0AAN8FGH2</accession>
<reference evidence="2 3" key="1">
    <citation type="submission" date="2019-10" db="EMBL/GenBank/DDBJ databases">
        <title>Assembly and Annotation for the nematode Trichostrongylus colubriformis.</title>
        <authorList>
            <person name="Martin J."/>
        </authorList>
    </citation>
    <scope>NUCLEOTIDE SEQUENCE [LARGE SCALE GENOMIC DNA]</scope>
    <source>
        <strain evidence="2">G859</strain>
        <tissue evidence="2">Whole worm</tissue>
    </source>
</reference>
<keyword evidence="1" id="KW-0472">Membrane</keyword>
<evidence type="ECO:0000256" key="1">
    <source>
        <dbReference type="SAM" id="Phobius"/>
    </source>
</evidence>
<dbReference type="Proteomes" id="UP001331761">
    <property type="component" value="Unassembled WGS sequence"/>
</dbReference>
<name>A0AAN8FGH2_TRICO</name>
<keyword evidence="1" id="KW-1133">Transmembrane helix</keyword>
<dbReference type="AlphaFoldDB" id="A0AAN8FGH2"/>
<feature type="transmembrane region" description="Helical" evidence="1">
    <location>
        <begin position="116"/>
        <end position="139"/>
    </location>
</feature>
<comment type="caution">
    <text evidence="2">The sequence shown here is derived from an EMBL/GenBank/DDBJ whole genome shotgun (WGS) entry which is preliminary data.</text>
</comment>
<dbReference type="EMBL" id="WIXE01012474">
    <property type="protein sequence ID" value="KAK5975894.1"/>
    <property type="molecule type" value="Genomic_DNA"/>
</dbReference>
<feature type="transmembrane region" description="Helical" evidence="1">
    <location>
        <begin position="71"/>
        <end position="104"/>
    </location>
</feature>
<gene>
    <name evidence="2" type="ORF">GCK32_012811</name>
</gene>
<keyword evidence="1" id="KW-0812">Transmembrane</keyword>